<feature type="domain" description="Reductase C-terminal" evidence="7">
    <location>
        <begin position="325"/>
        <end position="393"/>
    </location>
</feature>
<dbReference type="RefSeq" id="WP_086788098.1">
    <property type="nucleotide sequence ID" value="NZ_JAGIOO010000001.1"/>
</dbReference>
<dbReference type="InterPro" id="IPR050446">
    <property type="entry name" value="FAD-oxidoreductase/Apoptosis"/>
</dbReference>
<keyword evidence="9" id="KW-1185">Reference proteome</keyword>
<dbReference type="Proteomes" id="UP001519363">
    <property type="component" value="Unassembled WGS sequence"/>
</dbReference>
<keyword evidence="3" id="KW-0274">FAD</keyword>
<evidence type="ECO:0000256" key="5">
    <source>
        <dbReference type="SAM" id="MobiDB-lite"/>
    </source>
</evidence>
<comment type="caution">
    <text evidence="8">The sequence shown here is derived from an EMBL/GenBank/DDBJ whole genome shotgun (WGS) entry which is preliminary data.</text>
</comment>
<feature type="compositionally biased region" description="Basic residues" evidence="5">
    <location>
        <begin position="410"/>
        <end position="422"/>
    </location>
</feature>
<keyword evidence="4" id="KW-0560">Oxidoreductase</keyword>
<dbReference type="PRINTS" id="PR00411">
    <property type="entry name" value="PNDRDTASEI"/>
</dbReference>
<dbReference type="InterPro" id="IPR028202">
    <property type="entry name" value="Reductase_C"/>
</dbReference>
<reference evidence="8 9" key="1">
    <citation type="submission" date="2021-03" db="EMBL/GenBank/DDBJ databases">
        <title>Sequencing the genomes of 1000 actinobacteria strains.</title>
        <authorList>
            <person name="Klenk H.-P."/>
        </authorList>
    </citation>
    <scope>NUCLEOTIDE SEQUENCE [LARGE SCALE GENOMIC DNA]</scope>
    <source>
        <strain evidence="8 9">DSM 44580</strain>
    </source>
</reference>
<dbReference type="Pfam" id="PF07992">
    <property type="entry name" value="Pyr_redox_2"/>
    <property type="match status" value="1"/>
</dbReference>
<evidence type="ECO:0000256" key="2">
    <source>
        <dbReference type="ARBA" id="ARBA00022630"/>
    </source>
</evidence>
<dbReference type="SUPFAM" id="SSF55424">
    <property type="entry name" value="FAD/NAD-linked reductases, dimerisation (C-terminal) domain"/>
    <property type="match status" value="1"/>
</dbReference>
<dbReference type="PANTHER" id="PTHR43557">
    <property type="entry name" value="APOPTOSIS-INDUCING FACTOR 1"/>
    <property type="match status" value="1"/>
</dbReference>
<sequence length="422" mass="44521">MGLTERIVVVGAGPAGLNAAERLRELGFGGEVVVVGEEVRPPYHRPGLVQQLITGHAGPEELALPGAPALDAIWRLGSRAAALDTDRRLLLLPHGEEMRYDGLVLATGSQARHLPGAPRHDHRVTVLRTMADAVALQGNLLHGRGPVVIVGGGFLGCELAASLRAADIPVVLVDRGATLLGDVLGDRFGEAVTTLHREAGVQLALGATVWRFAPYQGGVAVRLTDGQIFGARCVVLTVGAVPASFWLRGSGLVLEDGVLCDATCHALGAQDVVVAGDLARWPNLRFDEVPRRVEHWITAVEMGRAAAESLLAGTAARPFTPLPHFWSAQHGVRIQAAGAPALAGDTIALAGSRSLGHQVRGYVRNGWLVGVAAWDSPRGMRQWTAELDRQSAIGPRPSPGETAAPQGMPRARRRRAARPGTE</sequence>
<keyword evidence="2" id="KW-0285">Flavoprotein</keyword>
<dbReference type="Gene3D" id="3.30.390.30">
    <property type="match status" value="1"/>
</dbReference>
<dbReference type="InterPro" id="IPR023753">
    <property type="entry name" value="FAD/NAD-binding_dom"/>
</dbReference>
<dbReference type="InterPro" id="IPR036188">
    <property type="entry name" value="FAD/NAD-bd_sf"/>
</dbReference>
<dbReference type="PRINTS" id="PR00368">
    <property type="entry name" value="FADPNR"/>
</dbReference>
<evidence type="ECO:0000256" key="3">
    <source>
        <dbReference type="ARBA" id="ARBA00022827"/>
    </source>
</evidence>
<evidence type="ECO:0000256" key="1">
    <source>
        <dbReference type="ARBA" id="ARBA00001974"/>
    </source>
</evidence>
<evidence type="ECO:0000313" key="8">
    <source>
        <dbReference type="EMBL" id="MBP2477460.1"/>
    </source>
</evidence>
<dbReference type="Gene3D" id="3.50.50.60">
    <property type="entry name" value="FAD/NAD(P)-binding domain"/>
    <property type="match status" value="2"/>
</dbReference>
<dbReference type="PANTHER" id="PTHR43557:SF2">
    <property type="entry name" value="RIESKE DOMAIN-CONTAINING PROTEIN-RELATED"/>
    <property type="match status" value="1"/>
</dbReference>
<name>A0ABS5AP37_9PSEU</name>
<evidence type="ECO:0000259" key="7">
    <source>
        <dbReference type="Pfam" id="PF14759"/>
    </source>
</evidence>
<proteinExistence type="predicted"/>
<dbReference type="Pfam" id="PF14759">
    <property type="entry name" value="Reductase_C"/>
    <property type="match status" value="1"/>
</dbReference>
<dbReference type="InterPro" id="IPR016156">
    <property type="entry name" value="FAD/NAD-linked_Rdtase_dimer_sf"/>
</dbReference>
<evidence type="ECO:0000259" key="6">
    <source>
        <dbReference type="Pfam" id="PF07992"/>
    </source>
</evidence>
<comment type="cofactor">
    <cofactor evidence="1">
        <name>FAD</name>
        <dbReference type="ChEBI" id="CHEBI:57692"/>
    </cofactor>
</comment>
<protein>
    <submittedName>
        <fullName evidence="8">NADPH-dependent 2,4-dienoyl-CoA reductase/sulfur reductase-like enzyme</fullName>
    </submittedName>
</protein>
<feature type="domain" description="FAD/NAD(P)-binding" evidence="6">
    <location>
        <begin position="6"/>
        <end position="303"/>
    </location>
</feature>
<dbReference type="EMBL" id="JAGIOO010000001">
    <property type="protein sequence ID" value="MBP2477460.1"/>
    <property type="molecule type" value="Genomic_DNA"/>
</dbReference>
<gene>
    <name evidence="8" type="ORF">JOF53_006332</name>
</gene>
<accession>A0ABS5AP37</accession>
<evidence type="ECO:0000313" key="9">
    <source>
        <dbReference type="Proteomes" id="UP001519363"/>
    </source>
</evidence>
<evidence type="ECO:0000256" key="4">
    <source>
        <dbReference type="ARBA" id="ARBA00023002"/>
    </source>
</evidence>
<organism evidence="8 9">
    <name type="scientific">Crossiella equi</name>
    <dbReference type="NCBI Taxonomy" id="130796"/>
    <lineage>
        <taxon>Bacteria</taxon>
        <taxon>Bacillati</taxon>
        <taxon>Actinomycetota</taxon>
        <taxon>Actinomycetes</taxon>
        <taxon>Pseudonocardiales</taxon>
        <taxon>Pseudonocardiaceae</taxon>
        <taxon>Crossiella</taxon>
    </lineage>
</organism>
<feature type="region of interest" description="Disordered" evidence="5">
    <location>
        <begin position="389"/>
        <end position="422"/>
    </location>
</feature>
<dbReference type="SUPFAM" id="SSF51905">
    <property type="entry name" value="FAD/NAD(P)-binding domain"/>
    <property type="match status" value="2"/>
</dbReference>